<evidence type="ECO:0000313" key="2">
    <source>
        <dbReference type="Proteomes" id="UP000704712"/>
    </source>
</evidence>
<proteinExistence type="predicted"/>
<dbReference type="Proteomes" id="UP000704712">
    <property type="component" value="Unassembled WGS sequence"/>
</dbReference>
<gene>
    <name evidence="1" type="ORF">GN958_ATG02277</name>
</gene>
<reference evidence="1" key="1">
    <citation type="submission" date="2020-03" db="EMBL/GenBank/DDBJ databases">
        <title>Hybrid Assembly of Korean Phytophthora infestans isolates.</title>
        <authorList>
            <person name="Prokchorchik M."/>
            <person name="Lee Y."/>
            <person name="Seo J."/>
            <person name="Cho J.-H."/>
            <person name="Park Y.-E."/>
            <person name="Jang D.-C."/>
            <person name="Im J.-S."/>
            <person name="Choi J.-G."/>
            <person name="Park H.-J."/>
            <person name="Lee G.-B."/>
            <person name="Lee Y.-G."/>
            <person name="Hong S.-Y."/>
            <person name="Cho K."/>
            <person name="Sohn K.H."/>
        </authorList>
    </citation>
    <scope>NUCLEOTIDE SEQUENCE</scope>
    <source>
        <strain evidence="1">KR_2_A2</strain>
    </source>
</reference>
<protein>
    <recommendedName>
        <fullName evidence="3">Sfi1 spindle body domain-containing protein</fullName>
    </recommendedName>
</protein>
<evidence type="ECO:0008006" key="3">
    <source>
        <dbReference type="Google" id="ProtNLM"/>
    </source>
</evidence>
<comment type="caution">
    <text evidence="1">The sequence shown here is derived from an EMBL/GenBank/DDBJ whole genome shotgun (WGS) entry which is preliminary data.</text>
</comment>
<dbReference type="AlphaFoldDB" id="A0A8S9V6N5"/>
<organism evidence="1 2">
    <name type="scientific">Phytophthora infestans</name>
    <name type="common">Potato late blight agent</name>
    <name type="synonym">Botrytis infestans</name>
    <dbReference type="NCBI Taxonomy" id="4787"/>
    <lineage>
        <taxon>Eukaryota</taxon>
        <taxon>Sar</taxon>
        <taxon>Stramenopiles</taxon>
        <taxon>Oomycota</taxon>
        <taxon>Peronosporomycetes</taxon>
        <taxon>Peronosporales</taxon>
        <taxon>Peronosporaceae</taxon>
        <taxon>Phytophthora</taxon>
    </lineage>
</organism>
<evidence type="ECO:0000313" key="1">
    <source>
        <dbReference type="EMBL" id="KAF4148521.1"/>
    </source>
</evidence>
<name>A0A8S9V6N5_PHYIN</name>
<dbReference type="EMBL" id="JAACNO010000266">
    <property type="protein sequence ID" value="KAF4148521.1"/>
    <property type="molecule type" value="Genomic_DNA"/>
</dbReference>
<accession>A0A8S9V6N5</accession>
<sequence>MSKRHVVSGAPPERCLELSSARASTNDMPASWTASTELHSPQYPRDYVPVTYSPPPSPGLSFEDEDVEYIRGIAVQNRPVNLRRAPEKGFNRKLGRARNLMRVGAYRDKNVSQYSSRPRSHLNEINEKLYSSRPGEVYVTTLNEGDQQMFIALFYWRRKVIQAHFSAWKWVVFVLRRSAKKLHRHGRHTRPSKLISMGYDSIDLRPLRRNLILKRHTGMSSAEESDKIIRKPVQPQIHVVGVRGVDINSLEGSNRPSEDLHSIEKRRQFRAELCLAYCCFDQWRSQADTSRKTRVQQLEKVRAFHREQSLKKAIRAWKRDIRLNKAKRKRLNDADQCHWNRTKRAVFNQLKRYYRVEREITRRRRISAAQRKRLAFQHWRCCVWQTQKCRMLSPVVWSDITKKMYEAASEAISKEADPTTLQINY</sequence>